<keyword evidence="2 5" id="KW-0812">Transmembrane</keyword>
<keyword evidence="4 5" id="KW-0472">Membrane</keyword>
<proteinExistence type="inferred from homology"/>
<keyword evidence="5" id="KW-0793">Thylakoid</keyword>
<keyword evidence="7" id="KW-1185">Reference proteome</keyword>
<keyword evidence="3 5" id="KW-1133">Transmembrane helix</keyword>
<dbReference type="Pfam" id="PF02468">
    <property type="entry name" value="PsbN"/>
    <property type="match status" value="1"/>
</dbReference>
<dbReference type="Proteomes" id="UP000031549">
    <property type="component" value="Unassembled WGS sequence"/>
</dbReference>
<dbReference type="RefSeq" id="WP_039739677.1">
    <property type="nucleotide sequence ID" value="NZ_JTCM02000031.1"/>
</dbReference>
<comment type="caution">
    <text evidence="6">The sequence shown here is derived from an EMBL/GenBank/DDBJ whole genome shotgun (WGS) entry which is preliminary data.</text>
</comment>
<dbReference type="GO" id="GO:0015979">
    <property type="term" value="P:photosynthesis"/>
    <property type="evidence" value="ECO:0007669"/>
    <property type="project" value="InterPro"/>
</dbReference>
<comment type="subcellular location">
    <subcellularLocation>
        <location evidence="5">Cellular thylakoid membrane</location>
        <topology evidence="5">Single-pass membrane protein</topology>
    </subcellularLocation>
    <subcellularLocation>
        <location evidence="1">Membrane</location>
        <topology evidence="1">Single-pass membrane protein</topology>
    </subcellularLocation>
</comment>
<sequence>MEPATVLIISVCAGVIAITIASIYTSFGPPSKQLSDPFEDHED</sequence>
<evidence type="ECO:0000256" key="5">
    <source>
        <dbReference type="HAMAP-Rule" id="MF_00293"/>
    </source>
</evidence>
<name>A0A846H9C0_9CYAN</name>
<accession>A0A846H9C0</accession>
<dbReference type="PANTHER" id="PTHR35326">
    <property type="entry name" value="PROTEIN PSBN"/>
    <property type="match status" value="1"/>
</dbReference>
<evidence type="ECO:0000256" key="1">
    <source>
        <dbReference type="ARBA" id="ARBA00004167"/>
    </source>
</evidence>
<comment type="similarity">
    <text evidence="5">Belongs to the PsbN family.</text>
</comment>
<comment type="caution">
    <text evidence="5">Originally thought to be a component of PSII; based on experiments in Synechocystis, N.tabacum and barley, and its absence from PSII in T.elongatus and T.vulcanus, this is probably not true.</text>
</comment>
<dbReference type="NCBIfam" id="NF009650">
    <property type="entry name" value="PRK13183.1"/>
    <property type="match status" value="1"/>
</dbReference>
<evidence type="ECO:0000256" key="4">
    <source>
        <dbReference type="ARBA" id="ARBA00023136"/>
    </source>
</evidence>
<gene>
    <name evidence="5 6" type="primary">psbN</name>
    <name evidence="6" type="ORF">PI95_015650</name>
</gene>
<dbReference type="GO" id="GO:0031676">
    <property type="term" value="C:plasma membrane-derived thylakoid membrane"/>
    <property type="evidence" value="ECO:0007669"/>
    <property type="project" value="UniProtKB-SubCell"/>
</dbReference>
<evidence type="ECO:0000256" key="3">
    <source>
        <dbReference type="ARBA" id="ARBA00022989"/>
    </source>
</evidence>
<organism evidence="6 7">
    <name type="scientific">Hassallia byssoidea VB512170</name>
    <dbReference type="NCBI Taxonomy" id="1304833"/>
    <lineage>
        <taxon>Bacteria</taxon>
        <taxon>Bacillati</taxon>
        <taxon>Cyanobacteriota</taxon>
        <taxon>Cyanophyceae</taxon>
        <taxon>Nostocales</taxon>
        <taxon>Tolypothrichaceae</taxon>
        <taxon>Hassallia</taxon>
    </lineage>
</organism>
<evidence type="ECO:0000313" key="6">
    <source>
        <dbReference type="EMBL" id="NEU73952.1"/>
    </source>
</evidence>
<dbReference type="AlphaFoldDB" id="A0A846H9C0"/>
<dbReference type="EMBL" id="JTCM02000031">
    <property type="protein sequence ID" value="NEU73952.1"/>
    <property type="molecule type" value="Genomic_DNA"/>
</dbReference>
<evidence type="ECO:0000256" key="2">
    <source>
        <dbReference type="ARBA" id="ARBA00022692"/>
    </source>
</evidence>
<dbReference type="InterPro" id="IPR003398">
    <property type="entry name" value="PSII_PsbN"/>
</dbReference>
<evidence type="ECO:0000313" key="7">
    <source>
        <dbReference type="Proteomes" id="UP000031549"/>
    </source>
</evidence>
<dbReference type="HAMAP" id="MF_00293">
    <property type="entry name" value="PSII_PsbN"/>
    <property type="match status" value="1"/>
</dbReference>
<feature type="transmembrane region" description="Helical" evidence="5">
    <location>
        <begin position="6"/>
        <end position="27"/>
    </location>
</feature>
<comment type="function">
    <text evidence="5">May play a role in photosystem I and II biogenesis.</text>
</comment>
<protein>
    <recommendedName>
        <fullName evidence="5">Protein PsbN</fullName>
    </recommendedName>
</protein>
<reference evidence="6 7" key="1">
    <citation type="journal article" date="2015" name="Genome Announc.">
        <title>Draft Genome Sequence of Cyanobacterium Hassallia byssoidea Strain VB512170, Isolated from Monuments in India.</title>
        <authorList>
            <person name="Singh D."/>
            <person name="Chandrababunaidu M.M."/>
            <person name="Panda A."/>
            <person name="Sen D."/>
            <person name="Bhattacharyya S."/>
            <person name="Adhikary S.P."/>
            <person name="Tripathy S."/>
        </authorList>
    </citation>
    <scope>NUCLEOTIDE SEQUENCE [LARGE SCALE GENOMIC DNA]</scope>
    <source>
        <strain evidence="6 7">VB512170</strain>
    </source>
</reference>
<dbReference type="PANTHER" id="PTHR35326:SF3">
    <property type="entry name" value="PROTEIN PSBN"/>
    <property type="match status" value="1"/>
</dbReference>